<dbReference type="GO" id="GO:0051301">
    <property type="term" value="P:cell division"/>
    <property type="evidence" value="ECO:0007669"/>
    <property type="project" value="UniProtKB-KW"/>
</dbReference>
<protein>
    <submittedName>
        <fullName evidence="11">Uncharacterized protein</fullName>
    </submittedName>
</protein>
<dbReference type="OrthoDB" id="533752at2759"/>
<evidence type="ECO:0000256" key="5">
    <source>
        <dbReference type="ARBA" id="ARBA00022776"/>
    </source>
</evidence>
<organism evidence="11 12">
    <name type="scientific">Chlamydomonas schloesseri</name>
    <dbReference type="NCBI Taxonomy" id="2026947"/>
    <lineage>
        <taxon>Eukaryota</taxon>
        <taxon>Viridiplantae</taxon>
        <taxon>Chlorophyta</taxon>
        <taxon>core chlorophytes</taxon>
        <taxon>Chlorophyceae</taxon>
        <taxon>CS clade</taxon>
        <taxon>Chlamydomonadales</taxon>
        <taxon>Chlamydomonadaceae</taxon>
        <taxon>Chlamydomonas</taxon>
    </lineage>
</organism>
<keyword evidence="9" id="KW-0137">Centromere</keyword>
<evidence type="ECO:0000256" key="6">
    <source>
        <dbReference type="ARBA" id="ARBA00022838"/>
    </source>
</evidence>
<evidence type="ECO:0000256" key="10">
    <source>
        <dbReference type="SAM" id="Coils"/>
    </source>
</evidence>
<keyword evidence="8" id="KW-0131">Cell cycle</keyword>
<dbReference type="InterPro" id="IPR007128">
    <property type="entry name" value="PMF1/Nnf1"/>
</dbReference>
<evidence type="ECO:0000256" key="1">
    <source>
        <dbReference type="ARBA" id="ARBA00004123"/>
    </source>
</evidence>
<dbReference type="Pfam" id="PF03980">
    <property type="entry name" value="Nnf1"/>
    <property type="match status" value="1"/>
</dbReference>
<evidence type="ECO:0000256" key="7">
    <source>
        <dbReference type="ARBA" id="ARBA00023242"/>
    </source>
</evidence>
<keyword evidence="4" id="KW-0132">Cell division</keyword>
<dbReference type="AlphaFoldDB" id="A0A835W5X0"/>
<reference evidence="11" key="1">
    <citation type="journal article" date="2020" name="bioRxiv">
        <title>Comparative genomics of Chlamydomonas.</title>
        <authorList>
            <person name="Craig R.J."/>
            <person name="Hasan A.R."/>
            <person name="Ness R.W."/>
            <person name="Keightley P.D."/>
        </authorList>
    </citation>
    <scope>NUCLEOTIDE SEQUENCE</scope>
    <source>
        <strain evidence="11">CCAP 11/173</strain>
    </source>
</reference>
<comment type="caution">
    <text evidence="11">The sequence shown here is derived from an EMBL/GenBank/DDBJ whole genome shotgun (WGS) entry which is preliminary data.</text>
</comment>
<dbReference type="EMBL" id="JAEHOD010000037">
    <property type="protein sequence ID" value="KAG2440590.1"/>
    <property type="molecule type" value="Genomic_DNA"/>
</dbReference>
<evidence type="ECO:0000256" key="9">
    <source>
        <dbReference type="ARBA" id="ARBA00023328"/>
    </source>
</evidence>
<accession>A0A835W5X0</accession>
<evidence type="ECO:0000313" key="12">
    <source>
        <dbReference type="Proteomes" id="UP000613740"/>
    </source>
</evidence>
<evidence type="ECO:0000256" key="2">
    <source>
        <dbReference type="ARBA" id="ARBA00004629"/>
    </source>
</evidence>
<dbReference type="GO" id="GO:0000444">
    <property type="term" value="C:MIS12/MIND type complex"/>
    <property type="evidence" value="ECO:0007669"/>
    <property type="project" value="InterPro"/>
</dbReference>
<feature type="coiled-coil region" evidence="10">
    <location>
        <begin position="116"/>
        <end position="146"/>
    </location>
</feature>
<name>A0A835W5X0_9CHLO</name>
<keyword evidence="5" id="KW-0498">Mitosis</keyword>
<keyword evidence="12" id="KW-1185">Reference proteome</keyword>
<evidence type="ECO:0000256" key="4">
    <source>
        <dbReference type="ARBA" id="ARBA00022618"/>
    </source>
</evidence>
<keyword evidence="3" id="KW-0158">Chromosome</keyword>
<keyword evidence="6" id="KW-0995">Kinetochore</keyword>
<gene>
    <name evidence="11" type="ORF">HYH02_010171</name>
</gene>
<dbReference type="PANTHER" id="PTHR15459">
    <property type="entry name" value="POLYAMINE-MODULATED FACTOR 1"/>
    <property type="match status" value="1"/>
</dbReference>
<proteinExistence type="predicted"/>
<dbReference type="GO" id="GO:0005634">
    <property type="term" value="C:nucleus"/>
    <property type="evidence" value="ECO:0007669"/>
    <property type="project" value="UniProtKB-SubCell"/>
</dbReference>
<comment type="subcellular location">
    <subcellularLocation>
        <location evidence="2">Chromosome</location>
        <location evidence="2">Centromere</location>
        <location evidence="2">Kinetochore</location>
    </subcellularLocation>
    <subcellularLocation>
        <location evidence="1">Nucleus</location>
    </subcellularLocation>
</comment>
<evidence type="ECO:0000313" key="11">
    <source>
        <dbReference type="EMBL" id="KAG2440590.1"/>
    </source>
</evidence>
<sequence length="186" mass="20551">MALLQEAFDKALEYGLKDPSRREFGDFFPALDDVLVDALYDTYQQTLALVRSHCQEEFKEVCKEQGVEQHLRQLEDAEAAQASTSSGAPGTPFKLRSAAEDVSVDVVARAEAAARLHALKQEAAYLQDLLERARTTEARLTEALAMRQGSVDKMAATYNRVVSDVKQVYDITRVWPSAPRLSGGTA</sequence>
<evidence type="ECO:0000256" key="3">
    <source>
        <dbReference type="ARBA" id="ARBA00022454"/>
    </source>
</evidence>
<keyword evidence="7" id="KW-0539">Nucleus</keyword>
<dbReference type="GO" id="GO:0007059">
    <property type="term" value="P:chromosome segregation"/>
    <property type="evidence" value="ECO:0007669"/>
    <property type="project" value="TreeGrafter"/>
</dbReference>
<dbReference type="PANTHER" id="PTHR15459:SF3">
    <property type="entry name" value="POLYAMINE-MODULATED FACTOR 1"/>
    <property type="match status" value="1"/>
</dbReference>
<keyword evidence="10" id="KW-0175">Coiled coil</keyword>
<evidence type="ECO:0000256" key="8">
    <source>
        <dbReference type="ARBA" id="ARBA00023306"/>
    </source>
</evidence>
<dbReference type="Proteomes" id="UP000613740">
    <property type="component" value="Unassembled WGS sequence"/>
</dbReference>